<dbReference type="PROSITE" id="PS51257">
    <property type="entry name" value="PROKAR_LIPOPROTEIN"/>
    <property type="match status" value="1"/>
</dbReference>
<evidence type="ECO:0000259" key="2">
    <source>
        <dbReference type="Pfam" id="PF03886"/>
    </source>
</evidence>
<feature type="signal peptide" evidence="1">
    <location>
        <begin position="1"/>
        <end position="21"/>
    </location>
</feature>
<organism evidence="3 4">
    <name type="scientific">Roseovarius mucosus</name>
    <dbReference type="NCBI Taxonomy" id="215743"/>
    <lineage>
        <taxon>Bacteria</taxon>
        <taxon>Pseudomonadati</taxon>
        <taxon>Pseudomonadota</taxon>
        <taxon>Alphaproteobacteria</taxon>
        <taxon>Rhodobacterales</taxon>
        <taxon>Roseobacteraceae</taxon>
        <taxon>Roseovarius</taxon>
    </lineage>
</organism>
<evidence type="ECO:0000256" key="1">
    <source>
        <dbReference type="SAM" id="SignalP"/>
    </source>
</evidence>
<name>A0A1V0RQM4_9RHOB</name>
<dbReference type="EMBL" id="CP020474">
    <property type="protein sequence ID" value="ARE84073.1"/>
    <property type="molecule type" value="Genomic_DNA"/>
</dbReference>
<keyword evidence="3" id="KW-0449">Lipoprotein</keyword>
<dbReference type="Gene3D" id="3.40.50.10610">
    <property type="entry name" value="ABC-type transport auxiliary lipoprotein component"/>
    <property type="match status" value="1"/>
</dbReference>
<protein>
    <submittedName>
        <fullName evidence="3">ABC-type transport auxiliary lipoprotein component</fullName>
    </submittedName>
</protein>
<gene>
    <name evidence="3" type="ORF">ROSMUCSMR3_02604</name>
</gene>
<dbReference type="AlphaFoldDB" id="A0A1V0RQM4"/>
<dbReference type="InterPro" id="IPR005586">
    <property type="entry name" value="ABC_trans_aux"/>
</dbReference>
<proteinExistence type="predicted"/>
<keyword evidence="4" id="KW-1185">Reference proteome</keyword>
<evidence type="ECO:0000313" key="3">
    <source>
        <dbReference type="EMBL" id="ARE84073.1"/>
    </source>
</evidence>
<keyword evidence="1" id="KW-0732">Signal</keyword>
<accession>A0A1V0RQM4</accession>
<feature type="chain" id="PRO_5013138224" evidence="1">
    <location>
        <begin position="22"/>
        <end position="187"/>
    </location>
</feature>
<dbReference type="SUPFAM" id="SSF159594">
    <property type="entry name" value="XCC0632-like"/>
    <property type="match status" value="1"/>
</dbReference>
<feature type="domain" description="ABC-type transport auxiliary lipoprotein component" evidence="2">
    <location>
        <begin position="26"/>
        <end position="182"/>
    </location>
</feature>
<dbReference type="Proteomes" id="UP000192273">
    <property type="component" value="Chromosome"/>
</dbReference>
<sequence>MRMKRFSALLLLAALTACTSAPEQRLTVPRAPVETKQRIAFGSVALREVSLPGYAAGEEIYFSDATGVLSTQPGLFWADDPGRAITLELSRHLAQITGARVAAEPWPFGGFPEAQVEVRVEEMLAQADGVFRLAGQYFVSSENGRARAQLFDLSVPVPDEAGITAIAAARGQAVRDLAVTIARDGLR</sequence>
<dbReference type="KEGG" id="rmm:ROSMUCSMR3_02604"/>
<dbReference type="Pfam" id="PF03886">
    <property type="entry name" value="ABC_trans_aux"/>
    <property type="match status" value="1"/>
</dbReference>
<evidence type="ECO:0000313" key="4">
    <source>
        <dbReference type="Proteomes" id="UP000192273"/>
    </source>
</evidence>
<reference evidence="3 4" key="1">
    <citation type="submission" date="2017-03" db="EMBL/GenBank/DDBJ databases">
        <title>Genome Sequence of Roseovarius mucosus strain SMR3 Isolated from a culture of the Diatom Skeletonema marinoi.</title>
        <authorList>
            <person name="Topel M."/>
            <person name="Pinder M."/>
            <person name="Johansson O.N."/>
            <person name="Kourtchenko O."/>
            <person name="Godhe A."/>
            <person name="Clarke A.K."/>
        </authorList>
    </citation>
    <scope>NUCLEOTIDE SEQUENCE [LARGE SCALE GENOMIC DNA]</scope>
    <source>
        <strain evidence="3 4">SMR3</strain>
    </source>
</reference>